<protein>
    <recommendedName>
        <fullName evidence="1">GyrI-like small molecule binding domain-containing protein</fullName>
    </recommendedName>
</protein>
<name>A0A1F5VQX2_9BACT</name>
<feature type="domain" description="GyrI-like small molecule binding" evidence="1">
    <location>
        <begin position="62"/>
        <end position="147"/>
    </location>
</feature>
<dbReference type="Proteomes" id="UP000178943">
    <property type="component" value="Unassembled WGS sequence"/>
</dbReference>
<evidence type="ECO:0000313" key="3">
    <source>
        <dbReference type="Proteomes" id="UP000178943"/>
    </source>
</evidence>
<dbReference type="EMBL" id="MFGW01000103">
    <property type="protein sequence ID" value="OGF65834.1"/>
    <property type="molecule type" value="Genomic_DNA"/>
</dbReference>
<sequence>MPNQKMIVIELKGDPNVVAKDVFKKLYKTYYKLKIKDWKMVAPRARWTDIGLSKENWIGYYGIPVPDSVTQLPPDVNKEGPEVKLETWNYGEIAEILHIGPYSEETETVNKLGAFIEEKEYRITGMHEEEYLKGPGLWPVNPKNYYTIIRYTVEKMEQHQPDV</sequence>
<reference evidence="2 3" key="1">
    <citation type="journal article" date="2016" name="Nat. Commun.">
        <title>Thousands of microbial genomes shed light on interconnected biogeochemical processes in an aquifer system.</title>
        <authorList>
            <person name="Anantharaman K."/>
            <person name="Brown C.T."/>
            <person name="Hug L.A."/>
            <person name="Sharon I."/>
            <person name="Castelle C.J."/>
            <person name="Probst A.J."/>
            <person name="Thomas B.C."/>
            <person name="Singh A."/>
            <person name="Wilkins M.J."/>
            <person name="Karaoz U."/>
            <person name="Brodie E.L."/>
            <person name="Williams K.H."/>
            <person name="Hubbard S.S."/>
            <person name="Banfield J.F."/>
        </authorList>
    </citation>
    <scope>NUCLEOTIDE SEQUENCE [LARGE SCALE GENOMIC DNA]</scope>
</reference>
<dbReference type="Pfam" id="PF06445">
    <property type="entry name" value="GyrI-like"/>
    <property type="match status" value="1"/>
</dbReference>
<accession>A0A1F5VQX2</accession>
<dbReference type="InterPro" id="IPR011256">
    <property type="entry name" value="Reg_factor_effector_dom_sf"/>
</dbReference>
<proteinExistence type="predicted"/>
<organism evidence="2 3">
    <name type="scientific">Candidatus Fischerbacteria bacterium RBG_13_37_8</name>
    <dbReference type="NCBI Taxonomy" id="1817863"/>
    <lineage>
        <taxon>Bacteria</taxon>
        <taxon>Candidatus Fischeribacteriota</taxon>
    </lineage>
</organism>
<dbReference type="InterPro" id="IPR029442">
    <property type="entry name" value="GyrI-like"/>
</dbReference>
<evidence type="ECO:0000259" key="1">
    <source>
        <dbReference type="Pfam" id="PF06445"/>
    </source>
</evidence>
<dbReference type="SUPFAM" id="SSF55136">
    <property type="entry name" value="Probable bacterial effector-binding domain"/>
    <property type="match status" value="1"/>
</dbReference>
<comment type="caution">
    <text evidence="2">The sequence shown here is derived from an EMBL/GenBank/DDBJ whole genome shotgun (WGS) entry which is preliminary data.</text>
</comment>
<dbReference type="Gene3D" id="3.20.80.10">
    <property type="entry name" value="Regulatory factor, effector binding domain"/>
    <property type="match status" value="1"/>
</dbReference>
<evidence type="ECO:0000313" key="2">
    <source>
        <dbReference type="EMBL" id="OGF65834.1"/>
    </source>
</evidence>
<dbReference type="AlphaFoldDB" id="A0A1F5VQX2"/>
<gene>
    <name evidence="2" type="ORF">A2Y62_19170</name>
</gene>